<sequence length="111" mass="12776">MVVFQCFACFPLLDHRKLLTSCRRLYFVWTFLITIAPVITVTIELGHSAYPMTNWKWTKDEKITCPRGRLPCGRVTTFSSVVLFNAYTTSIHLSGDEGRCKCSHLQLLNLF</sequence>
<dbReference type="Proteomes" id="UP000054632">
    <property type="component" value="Unassembled WGS sequence"/>
</dbReference>
<gene>
    <name evidence="2" type="ORF">T4A_4632</name>
</gene>
<protein>
    <submittedName>
        <fullName evidence="2">Uncharacterized protein</fullName>
    </submittedName>
</protein>
<dbReference type="EMBL" id="JYDR01000035">
    <property type="protein sequence ID" value="KRY73355.1"/>
    <property type="molecule type" value="Genomic_DNA"/>
</dbReference>
<name>A0A0V1EHQ5_TRIPS</name>
<dbReference type="AlphaFoldDB" id="A0A0V1EHQ5"/>
<keyword evidence="1" id="KW-0812">Transmembrane</keyword>
<feature type="transmembrane region" description="Helical" evidence="1">
    <location>
        <begin position="26"/>
        <end position="46"/>
    </location>
</feature>
<evidence type="ECO:0000313" key="3">
    <source>
        <dbReference type="Proteomes" id="UP000054632"/>
    </source>
</evidence>
<keyword evidence="1" id="KW-1133">Transmembrane helix</keyword>
<comment type="caution">
    <text evidence="2">The sequence shown here is derived from an EMBL/GenBank/DDBJ whole genome shotgun (WGS) entry which is preliminary data.</text>
</comment>
<accession>A0A0V1EHQ5</accession>
<proteinExistence type="predicted"/>
<organism evidence="2 3">
    <name type="scientific">Trichinella pseudospiralis</name>
    <name type="common">Parasitic roundworm</name>
    <dbReference type="NCBI Taxonomy" id="6337"/>
    <lineage>
        <taxon>Eukaryota</taxon>
        <taxon>Metazoa</taxon>
        <taxon>Ecdysozoa</taxon>
        <taxon>Nematoda</taxon>
        <taxon>Enoplea</taxon>
        <taxon>Dorylaimia</taxon>
        <taxon>Trichinellida</taxon>
        <taxon>Trichinellidae</taxon>
        <taxon>Trichinella</taxon>
    </lineage>
</organism>
<evidence type="ECO:0000256" key="1">
    <source>
        <dbReference type="SAM" id="Phobius"/>
    </source>
</evidence>
<evidence type="ECO:0000313" key="2">
    <source>
        <dbReference type="EMBL" id="KRY73355.1"/>
    </source>
</evidence>
<keyword evidence="1" id="KW-0472">Membrane</keyword>
<reference evidence="2 3" key="1">
    <citation type="submission" date="2015-01" db="EMBL/GenBank/DDBJ databases">
        <title>Evolution of Trichinella species and genotypes.</title>
        <authorList>
            <person name="Korhonen P.K."/>
            <person name="Edoardo P."/>
            <person name="Giuseppe L.R."/>
            <person name="Gasser R.B."/>
        </authorList>
    </citation>
    <scope>NUCLEOTIDE SEQUENCE [LARGE SCALE GENOMIC DNA]</scope>
    <source>
        <strain evidence="2">ISS13</strain>
    </source>
</reference>